<dbReference type="OrthoDB" id="9793175at2"/>
<comment type="similarity">
    <text evidence="2">Belongs to the bacterial solute-binding protein 8 family.</text>
</comment>
<feature type="domain" description="Fe/B12 periplasmic-binding" evidence="6">
    <location>
        <begin position="57"/>
        <end position="330"/>
    </location>
</feature>
<dbReference type="EMBL" id="QQAZ01000006">
    <property type="protein sequence ID" value="RDI50182.1"/>
    <property type="molecule type" value="Genomic_DNA"/>
</dbReference>
<dbReference type="SUPFAM" id="SSF53807">
    <property type="entry name" value="Helical backbone' metal receptor"/>
    <property type="match status" value="1"/>
</dbReference>
<dbReference type="GO" id="GO:1901678">
    <property type="term" value="P:iron coordination entity transport"/>
    <property type="evidence" value="ECO:0007669"/>
    <property type="project" value="UniProtKB-ARBA"/>
</dbReference>
<dbReference type="GO" id="GO:0030288">
    <property type="term" value="C:outer membrane-bounded periplasmic space"/>
    <property type="evidence" value="ECO:0007669"/>
    <property type="project" value="TreeGrafter"/>
</dbReference>
<evidence type="ECO:0000256" key="3">
    <source>
        <dbReference type="ARBA" id="ARBA00022448"/>
    </source>
</evidence>
<dbReference type="InterPro" id="IPR051313">
    <property type="entry name" value="Bact_iron-sidero_bind"/>
</dbReference>
<dbReference type="AlphaFoldDB" id="A0A370H4J5"/>
<dbReference type="RefSeq" id="WP_068032170.1">
    <property type="nucleotide sequence ID" value="NZ_QQAZ01000006.1"/>
</dbReference>
<organism evidence="7 8">
    <name type="scientific">Nocardia mexicana</name>
    <dbReference type="NCBI Taxonomy" id="279262"/>
    <lineage>
        <taxon>Bacteria</taxon>
        <taxon>Bacillati</taxon>
        <taxon>Actinomycetota</taxon>
        <taxon>Actinomycetes</taxon>
        <taxon>Mycobacteriales</taxon>
        <taxon>Nocardiaceae</taxon>
        <taxon>Nocardia</taxon>
    </lineage>
</organism>
<keyword evidence="4 5" id="KW-0732">Signal</keyword>
<evidence type="ECO:0000256" key="2">
    <source>
        <dbReference type="ARBA" id="ARBA00008814"/>
    </source>
</evidence>
<proteinExistence type="inferred from homology"/>
<dbReference type="PANTHER" id="PTHR30532">
    <property type="entry name" value="IRON III DICITRATE-BINDING PERIPLASMIC PROTEIN"/>
    <property type="match status" value="1"/>
</dbReference>
<dbReference type="PANTHER" id="PTHR30532:SF1">
    <property type="entry name" value="IRON(3+)-HYDROXAMATE-BINDING PROTEIN FHUD"/>
    <property type="match status" value="1"/>
</dbReference>
<dbReference type="PROSITE" id="PS51257">
    <property type="entry name" value="PROKAR_LIPOPROTEIN"/>
    <property type="match status" value="1"/>
</dbReference>
<dbReference type="Gene3D" id="3.40.50.1980">
    <property type="entry name" value="Nitrogenase molybdenum iron protein domain"/>
    <property type="match status" value="2"/>
</dbReference>
<dbReference type="PROSITE" id="PS50983">
    <property type="entry name" value="FE_B12_PBP"/>
    <property type="match status" value="1"/>
</dbReference>
<evidence type="ECO:0000256" key="4">
    <source>
        <dbReference type="ARBA" id="ARBA00022729"/>
    </source>
</evidence>
<gene>
    <name evidence="7" type="ORF">DFR68_106621</name>
</gene>
<name>A0A370H4J5_9NOCA</name>
<evidence type="ECO:0000313" key="7">
    <source>
        <dbReference type="EMBL" id="RDI50182.1"/>
    </source>
</evidence>
<evidence type="ECO:0000313" key="8">
    <source>
        <dbReference type="Proteomes" id="UP000255355"/>
    </source>
</evidence>
<accession>A0A370H4J5</accession>
<protein>
    <submittedName>
        <fullName evidence="7">Iron complex transport system substrate-binding protein</fullName>
    </submittedName>
</protein>
<dbReference type="STRING" id="1210089.GCA_001613165_07763"/>
<comment type="subcellular location">
    <subcellularLocation>
        <location evidence="1">Cell envelope</location>
    </subcellularLocation>
</comment>
<comment type="caution">
    <text evidence="7">The sequence shown here is derived from an EMBL/GenBank/DDBJ whole genome shotgun (WGS) entry which is preliminary data.</text>
</comment>
<feature type="chain" id="PRO_5039672974" evidence="5">
    <location>
        <begin position="26"/>
        <end position="330"/>
    </location>
</feature>
<reference evidence="7 8" key="1">
    <citation type="submission" date="2018-07" db="EMBL/GenBank/DDBJ databases">
        <title>Genomic Encyclopedia of Type Strains, Phase IV (KMG-IV): sequencing the most valuable type-strain genomes for metagenomic binning, comparative biology and taxonomic classification.</title>
        <authorList>
            <person name="Goeker M."/>
        </authorList>
    </citation>
    <scope>NUCLEOTIDE SEQUENCE [LARGE SCALE GENOMIC DNA]</scope>
    <source>
        <strain evidence="7 8">DSM 44952</strain>
    </source>
</reference>
<evidence type="ECO:0000256" key="5">
    <source>
        <dbReference type="SAM" id="SignalP"/>
    </source>
</evidence>
<dbReference type="Proteomes" id="UP000255355">
    <property type="component" value="Unassembled WGS sequence"/>
</dbReference>
<dbReference type="InterPro" id="IPR002491">
    <property type="entry name" value="ABC_transptr_periplasmic_BD"/>
</dbReference>
<keyword evidence="3" id="KW-0813">Transport</keyword>
<evidence type="ECO:0000256" key="1">
    <source>
        <dbReference type="ARBA" id="ARBA00004196"/>
    </source>
</evidence>
<dbReference type="Pfam" id="PF01497">
    <property type="entry name" value="Peripla_BP_2"/>
    <property type="match status" value="1"/>
</dbReference>
<evidence type="ECO:0000259" key="6">
    <source>
        <dbReference type="PROSITE" id="PS50983"/>
    </source>
</evidence>
<keyword evidence="8" id="KW-1185">Reference proteome</keyword>
<feature type="signal peptide" evidence="5">
    <location>
        <begin position="1"/>
        <end position="25"/>
    </location>
</feature>
<sequence length="330" mass="34623">MTALRSTARLRAAVALLILAVAAVAGCGSTPGATSASDTRQVQTERGSVAVPSDPKRIVVLNGALAGYLYDLGAPVAAADARVLGVNNFTSDFPPAWADDAKRQGTAAVPIGEDVNLEFIASQRPDLIIGGGQGFPAQQSANAYDQLSAIAPTVLVPAATVNWQDQLRLISDVVGRGDKVDGLIAAYRDKVAQVKQSIKVPAGATAYFQSRKDLKPTLIVPDAALPSLLSEVGFTNDTQVSAKAGNPARAAAADWVSFSPELLTTVVDAPVLFVLPLEGGRNSAQLAEDPLYARLPAFQAHRVFDLPAASYRLDYRGVMSTLDTIAEKFR</sequence>